<dbReference type="GO" id="GO:0005506">
    <property type="term" value="F:iron ion binding"/>
    <property type="evidence" value="ECO:0007669"/>
    <property type="project" value="InterPro"/>
</dbReference>
<protein>
    <submittedName>
        <fullName evidence="3">Cytochrome P450</fullName>
    </submittedName>
</protein>
<dbReference type="GO" id="GO:0004497">
    <property type="term" value="F:monooxygenase activity"/>
    <property type="evidence" value="ECO:0007669"/>
    <property type="project" value="InterPro"/>
</dbReference>
<dbReference type="STRING" id="341454.A0A4S2N5U9"/>
<dbReference type="AlphaFoldDB" id="A0A4S2N5U9"/>
<dbReference type="SUPFAM" id="SSF48264">
    <property type="entry name" value="Cytochrome P450"/>
    <property type="match status" value="1"/>
</dbReference>
<evidence type="ECO:0000256" key="1">
    <source>
        <dbReference type="ARBA" id="ARBA00010617"/>
    </source>
</evidence>
<dbReference type="InterPro" id="IPR001128">
    <property type="entry name" value="Cyt_P450"/>
</dbReference>
<dbReference type="EMBL" id="ML220112">
    <property type="protein sequence ID" value="TGZ84587.1"/>
    <property type="molecule type" value="Genomic_DNA"/>
</dbReference>
<accession>A0A4S2N5U9</accession>
<dbReference type="Proteomes" id="UP000298138">
    <property type="component" value="Unassembled WGS sequence"/>
</dbReference>
<evidence type="ECO:0000313" key="3">
    <source>
        <dbReference type="EMBL" id="TGZ84587.1"/>
    </source>
</evidence>
<proteinExistence type="inferred from homology"/>
<dbReference type="PANTHER" id="PTHR24305">
    <property type="entry name" value="CYTOCHROME P450"/>
    <property type="match status" value="1"/>
</dbReference>
<dbReference type="GO" id="GO:0016705">
    <property type="term" value="F:oxidoreductase activity, acting on paired donors, with incorporation or reduction of molecular oxygen"/>
    <property type="evidence" value="ECO:0007669"/>
    <property type="project" value="InterPro"/>
</dbReference>
<dbReference type="Gene3D" id="1.10.630.10">
    <property type="entry name" value="Cytochrome P450"/>
    <property type="match status" value="1"/>
</dbReference>
<gene>
    <name evidence="3" type="ORF">EX30DRAFT_337094</name>
</gene>
<name>A0A4S2N5U9_9PEZI</name>
<sequence length="564" mass="64525">MIILTLSTFFILYVLHSLFRLHRNLQVARAIGLPILLHPYYEDPFIFALSMSPVGTYIFSNLFPLLDRIFSPADTTPITDRMNFSTTVRRQMVQNRIHEKYGQVLILVGPNGIGLQVADEEAAKELLGIKVPEGTHGQGARFPKNAYHYRALALYGANVISTEGKEWARHRRFTAGPFNERNSSLVWRDSLYQAMGMVEKWQQPPNEPSASAIIQAPEFQRHIRALALHVISASGFGVNLCFTPKQDSSSTKVSEEDSFFLDDAPPPGFRRTYRHALEYAIHHLINLIFVSQFPDWILRRSWGFFEDVYVCREEVRTYLNTLIGNERRKIEQQNSDSAHEVDNRRNNLLSLLVRNEEHHEPQTATETKHEAKSKLQPFNNQEILGNAFLFSLAGHETTAGTLQFALAMLALRPAAQDWLHKQLDSMFVTAANVFGEEFDVEDPATWPYELYSRLKGPLAIMYETLRLFPPAGNIPRWTASNPQTLTYKNKTHHLPAYTDVTLNGFGLHFNESYWGKDVKDFVPSRWDPDNLDSYLYRYENLNPPPNTNANNDPETTASKEPNIL</sequence>
<dbReference type="InterPro" id="IPR050121">
    <property type="entry name" value="Cytochrome_P450_monoxygenase"/>
</dbReference>
<comment type="similarity">
    <text evidence="1">Belongs to the cytochrome P450 family.</text>
</comment>
<dbReference type="InParanoid" id="A0A4S2N5U9"/>
<feature type="compositionally biased region" description="Polar residues" evidence="2">
    <location>
        <begin position="554"/>
        <end position="564"/>
    </location>
</feature>
<dbReference type="OrthoDB" id="1470350at2759"/>
<dbReference type="PANTHER" id="PTHR24305:SF166">
    <property type="entry name" value="CYTOCHROME P450 12A4, MITOCHONDRIAL-RELATED"/>
    <property type="match status" value="1"/>
</dbReference>
<dbReference type="InterPro" id="IPR036396">
    <property type="entry name" value="Cyt_P450_sf"/>
</dbReference>
<dbReference type="GO" id="GO:0020037">
    <property type="term" value="F:heme binding"/>
    <property type="evidence" value="ECO:0007669"/>
    <property type="project" value="InterPro"/>
</dbReference>
<evidence type="ECO:0000313" key="4">
    <source>
        <dbReference type="Proteomes" id="UP000298138"/>
    </source>
</evidence>
<organism evidence="3 4">
    <name type="scientific">Ascodesmis nigricans</name>
    <dbReference type="NCBI Taxonomy" id="341454"/>
    <lineage>
        <taxon>Eukaryota</taxon>
        <taxon>Fungi</taxon>
        <taxon>Dikarya</taxon>
        <taxon>Ascomycota</taxon>
        <taxon>Pezizomycotina</taxon>
        <taxon>Pezizomycetes</taxon>
        <taxon>Pezizales</taxon>
        <taxon>Ascodesmidaceae</taxon>
        <taxon>Ascodesmis</taxon>
    </lineage>
</organism>
<dbReference type="Pfam" id="PF00067">
    <property type="entry name" value="p450"/>
    <property type="match status" value="1"/>
</dbReference>
<evidence type="ECO:0000256" key="2">
    <source>
        <dbReference type="SAM" id="MobiDB-lite"/>
    </source>
</evidence>
<keyword evidence="4" id="KW-1185">Reference proteome</keyword>
<dbReference type="PRINTS" id="PR00385">
    <property type="entry name" value="P450"/>
</dbReference>
<feature type="region of interest" description="Disordered" evidence="2">
    <location>
        <begin position="542"/>
        <end position="564"/>
    </location>
</feature>
<reference evidence="3 4" key="1">
    <citation type="submission" date="2019-04" db="EMBL/GenBank/DDBJ databases">
        <title>Comparative genomics and transcriptomics to analyze fruiting body development in filamentous ascomycetes.</title>
        <authorList>
            <consortium name="DOE Joint Genome Institute"/>
            <person name="Lutkenhaus R."/>
            <person name="Traeger S."/>
            <person name="Breuer J."/>
            <person name="Kuo A."/>
            <person name="Lipzen A."/>
            <person name="Pangilinan J."/>
            <person name="Dilworth D."/>
            <person name="Sandor L."/>
            <person name="Poggeler S."/>
            <person name="Barry K."/>
            <person name="Grigoriev I.V."/>
            <person name="Nowrousian M."/>
        </authorList>
    </citation>
    <scope>NUCLEOTIDE SEQUENCE [LARGE SCALE GENOMIC DNA]</scope>
    <source>
        <strain evidence="3 4">CBS 389.68</strain>
    </source>
</reference>